<proteinExistence type="predicted"/>
<reference evidence="3" key="1">
    <citation type="journal article" date="2006" name="PLoS Biol.">
        <title>Macronuclear genome sequence of the ciliate Tetrahymena thermophila, a model eukaryote.</title>
        <authorList>
            <person name="Eisen J.A."/>
            <person name="Coyne R.S."/>
            <person name="Wu M."/>
            <person name="Wu D."/>
            <person name="Thiagarajan M."/>
            <person name="Wortman J.R."/>
            <person name="Badger J.H."/>
            <person name="Ren Q."/>
            <person name="Amedeo P."/>
            <person name="Jones K.M."/>
            <person name="Tallon L.J."/>
            <person name="Delcher A.L."/>
            <person name="Salzberg S.L."/>
            <person name="Silva J.C."/>
            <person name="Haas B.J."/>
            <person name="Majoros W.H."/>
            <person name="Farzad M."/>
            <person name="Carlton J.M."/>
            <person name="Smith R.K. Jr."/>
            <person name="Garg J."/>
            <person name="Pearlman R.E."/>
            <person name="Karrer K.M."/>
            <person name="Sun L."/>
            <person name="Manning G."/>
            <person name="Elde N.C."/>
            <person name="Turkewitz A.P."/>
            <person name="Asai D.J."/>
            <person name="Wilkes D.E."/>
            <person name="Wang Y."/>
            <person name="Cai H."/>
            <person name="Collins K."/>
            <person name="Stewart B.A."/>
            <person name="Lee S.R."/>
            <person name="Wilamowska K."/>
            <person name="Weinberg Z."/>
            <person name="Ruzzo W.L."/>
            <person name="Wloga D."/>
            <person name="Gaertig J."/>
            <person name="Frankel J."/>
            <person name="Tsao C.-C."/>
            <person name="Gorovsky M.A."/>
            <person name="Keeling P.J."/>
            <person name="Waller R.F."/>
            <person name="Patron N.J."/>
            <person name="Cherry J.M."/>
            <person name="Stover N.A."/>
            <person name="Krieger C.J."/>
            <person name="del Toro C."/>
            <person name="Ryder H.F."/>
            <person name="Williamson S.C."/>
            <person name="Barbeau R.A."/>
            <person name="Hamilton E.P."/>
            <person name="Orias E."/>
        </authorList>
    </citation>
    <scope>NUCLEOTIDE SEQUENCE [LARGE SCALE GENOMIC DNA]</scope>
    <source>
        <strain evidence="3">SB210</strain>
    </source>
</reference>
<dbReference type="EMBL" id="GG662718">
    <property type="protein sequence ID" value="EAR93905.1"/>
    <property type="molecule type" value="Genomic_DNA"/>
</dbReference>
<dbReference type="GeneID" id="7839846"/>
<feature type="region of interest" description="Disordered" evidence="1">
    <location>
        <begin position="266"/>
        <end position="288"/>
    </location>
</feature>
<feature type="region of interest" description="Disordered" evidence="1">
    <location>
        <begin position="834"/>
        <end position="858"/>
    </location>
</feature>
<feature type="compositionally biased region" description="Low complexity" evidence="1">
    <location>
        <begin position="439"/>
        <end position="455"/>
    </location>
</feature>
<sequence>MSVSSQVRKLSTSPFSRDVHMTNQKLKSMQQHTEHILKMNQKKNMSLATNLGSKIGVNNNTDDAASSQLYSQSQKFSCSSNTTSPKISPREQLPSSLILQANNTLNSKMSSSKIQTQTNNVAQKNTNLTSQQSIQSHNLSKQAQNSLKQLQKTLHQNSSSNTNKGKSQSQIPGKYTLQQDTQNIRISTLGNSLKPSEDTPKFKHLKNGDWQSLESIQGLNNLQSLTGIEEFVHQNNTNVLCSVFSFGHDSDDEENGNLDQEKVKRCEPAKPSQFSQVNSSSNGEKKKRVSFCDPTIHTFSADEDIKRFDHYYAEKNPTKNNQNPQLLNQIPSCLSQKNNQARHSSPISASQQPVNQPVSIIKKHDQTQIHHQKSNLTSENCQNNQFVNNQQNINQNNKADNNNIIDGVFYSMQQAISQDQLNNHAIFESFAPKQPQGSNIQHYSQQSQMQNQIQKQNQISNNLGNQRYSSQPVNQQNQPNSISVLIQNAFKNFNQNTTSQSNLQNRSQSPHRDDTSMNRNIIITDKINHMNIIKETSQITKDQSSTTTNIQQNNSNTQNSKLEEARKNLVKRDSHSISEIISVSPLKKTTSHEYLLCKDQNGNGNQNDQFSSRSELVLARLSKQDLLSEDNNKNMINQEQKLVNEFSLQDVQNIKIENYLQENTSKSNASIINQQKNNTEVTNNYINNNNYNVSNADIFLNNNFASSTLIGNSPHSSIPQSYSAPSNNNNSNQNAHNFPTTSMSQIAQQNQQGSNQKDNNNIASAASSFISSCSPPYRSYDQTTLAGSSNFANTDIKLSIIQPVNASSFAFGSQITLSPQESISSIQTSQTYNLNLNSNPNQNAQSNPYNSYYQQNVNPLSNNSLNNFNGLNSLQNNLQGNQSNNQLINQQNLNNNSNVIYLSNQKGIQIPTCLSSSSSDANANNNTTANTNNSCANLDLYKVNVPSFDPSEKSRQEKNSQNIIKINLEEIANSSLNINCQKEEQKDLSSNSNTITNNSNLTNNQAGSMTATSLNNNCTINSPFSIQSNQNFTMTSTATAFTNNRQSFETNFWRNEAELTPSEYFLSFITNNPKPCPKPSIGGGIGTPQSNPLNQKKNSISVKDSFISTQSHFIPKQNIDNNLDSSIEFYQNNFSSSCSYIKQNNQTNSKLSLSNTASYGIEQSKVKSKSPNRLNSYGTTSLKSSQCSSTTQSKKQIQTLQQQAEIKGNGKNKSYSNYTSTSQNNIHSSDTNPYQQQFYSQYYSKTSLSPSKRLNQIEQDNNNNNQVPNQSQKRPVFLEYNNVSSIKKSKNLSSSNNNTNTNNKNQEVRNKITSQLNKRKTSEQSQVKKDITSFYNIQKITQQNNMYNNSLNKRIGTSNHNNSRDQIIQNYYQFQNNFYEKATEPINNNINKNYSQERQAKNSSLI</sequence>
<feature type="compositionally biased region" description="Low complexity" evidence="1">
    <location>
        <begin position="497"/>
        <end position="508"/>
    </location>
</feature>
<evidence type="ECO:0000313" key="2">
    <source>
        <dbReference type="EMBL" id="EAR93905.1"/>
    </source>
</evidence>
<feature type="compositionally biased region" description="Polar residues" evidence="1">
    <location>
        <begin position="272"/>
        <end position="282"/>
    </location>
</feature>
<feature type="compositionally biased region" description="Low complexity" evidence="1">
    <location>
        <begin position="543"/>
        <end position="560"/>
    </location>
</feature>
<feature type="region of interest" description="Disordered" evidence="1">
    <location>
        <begin position="538"/>
        <end position="562"/>
    </location>
</feature>
<dbReference type="KEGG" id="tet:TTHERM_00222220"/>
<dbReference type="InParanoid" id="Q23C63"/>
<evidence type="ECO:0000313" key="3">
    <source>
        <dbReference type="Proteomes" id="UP000009168"/>
    </source>
</evidence>
<dbReference type="HOGENOM" id="CLU_254010_0_0_1"/>
<keyword evidence="3" id="KW-1185">Reference proteome</keyword>
<feature type="region of interest" description="Disordered" evidence="1">
    <location>
        <begin position="153"/>
        <end position="172"/>
    </location>
</feature>
<name>Q23C63_TETTS</name>
<feature type="compositionally biased region" description="Polar residues" evidence="1">
    <location>
        <begin position="1169"/>
        <end position="1178"/>
    </location>
</feature>
<feature type="compositionally biased region" description="Low complexity" evidence="1">
    <location>
        <begin position="1179"/>
        <end position="1203"/>
    </location>
</feature>
<dbReference type="Proteomes" id="UP000009168">
    <property type="component" value="Unassembled WGS sequence"/>
</dbReference>
<feature type="region of interest" description="Disordered" evidence="1">
    <location>
        <begin position="497"/>
        <end position="517"/>
    </location>
</feature>
<feature type="compositionally biased region" description="Low complexity" evidence="1">
    <location>
        <begin position="1285"/>
        <end position="1305"/>
    </location>
</feature>
<accession>Q23C63</accession>
<dbReference type="RefSeq" id="XP_001014150.1">
    <property type="nucleotide sequence ID" value="XM_001014150.3"/>
</dbReference>
<feature type="region of interest" description="Disordered" evidence="1">
    <location>
        <begin position="1285"/>
        <end position="1308"/>
    </location>
</feature>
<protein>
    <submittedName>
        <fullName evidence="2">Uncharacterized protein</fullName>
    </submittedName>
</protein>
<organism evidence="2 3">
    <name type="scientific">Tetrahymena thermophila (strain SB210)</name>
    <dbReference type="NCBI Taxonomy" id="312017"/>
    <lineage>
        <taxon>Eukaryota</taxon>
        <taxon>Sar</taxon>
        <taxon>Alveolata</taxon>
        <taxon>Ciliophora</taxon>
        <taxon>Intramacronucleata</taxon>
        <taxon>Oligohymenophorea</taxon>
        <taxon>Hymenostomatida</taxon>
        <taxon>Tetrahymenina</taxon>
        <taxon>Tetrahymenidae</taxon>
        <taxon>Tetrahymena</taxon>
    </lineage>
</organism>
<feature type="compositionally biased region" description="Low complexity" evidence="1">
    <location>
        <begin position="1211"/>
        <end position="1225"/>
    </location>
</feature>
<feature type="compositionally biased region" description="Low complexity" evidence="1">
    <location>
        <begin position="719"/>
        <end position="737"/>
    </location>
</feature>
<evidence type="ECO:0000256" key="1">
    <source>
        <dbReference type="SAM" id="MobiDB-lite"/>
    </source>
</evidence>
<feature type="region of interest" description="Disordered" evidence="1">
    <location>
        <begin position="714"/>
        <end position="739"/>
    </location>
</feature>
<gene>
    <name evidence="2" type="ORF">TTHERM_00222220</name>
</gene>
<feature type="region of interest" description="Disordered" evidence="1">
    <location>
        <begin position="434"/>
        <end position="455"/>
    </location>
</feature>
<feature type="region of interest" description="Disordered" evidence="1">
    <location>
        <begin position="1162"/>
        <end position="1232"/>
    </location>
</feature>